<dbReference type="Pfam" id="PF25791">
    <property type="entry name" value="WHD_BREX_BrxC"/>
    <property type="match status" value="1"/>
</dbReference>
<gene>
    <name evidence="4" type="primary">brxC</name>
    <name evidence="4" type="ORF">AB8U03_12870</name>
</gene>
<accession>A0ABV4BQK4</accession>
<dbReference type="NCBIfam" id="NF033441">
    <property type="entry name" value="BREX_BrxC"/>
    <property type="match status" value="1"/>
</dbReference>
<dbReference type="InterPro" id="IPR027417">
    <property type="entry name" value="P-loop_NTPase"/>
</dbReference>
<dbReference type="InterPro" id="IPR047679">
    <property type="entry name" value="BREX_BrxC"/>
</dbReference>
<comment type="caution">
    <text evidence="4">The sequence shown here is derived from an EMBL/GenBank/DDBJ whole genome shotgun (WGS) entry which is preliminary data.</text>
</comment>
<dbReference type="SUPFAM" id="SSF52540">
    <property type="entry name" value="P-loop containing nucleoside triphosphate hydrolases"/>
    <property type="match status" value="1"/>
</dbReference>
<evidence type="ECO:0000259" key="3">
    <source>
        <dbReference type="Pfam" id="PF25796"/>
    </source>
</evidence>
<evidence type="ECO:0000313" key="4">
    <source>
        <dbReference type="EMBL" id="MEY8001067.1"/>
    </source>
</evidence>
<dbReference type="InterPro" id="IPR058037">
    <property type="entry name" value="BREX_BrxC_helical"/>
</dbReference>
<dbReference type="InterPro" id="IPR058036">
    <property type="entry name" value="BREX_BrxC_4th"/>
</dbReference>
<organism evidence="4 5">
    <name type="scientific">Clostridium moutaii</name>
    <dbReference type="NCBI Taxonomy" id="3240932"/>
    <lineage>
        <taxon>Bacteria</taxon>
        <taxon>Bacillati</taxon>
        <taxon>Bacillota</taxon>
        <taxon>Clostridia</taxon>
        <taxon>Eubacteriales</taxon>
        <taxon>Clostridiaceae</taxon>
        <taxon>Clostridium</taxon>
    </lineage>
</organism>
<feature type="domain" description="Probable ATP-binding protein BrxC 4th six-stranded beta-sheet" evidence="3">
    <location>
        <begin position="556"/>
        <end position="729"/>
    </location>
</feature>
<dbReference type="EMBL" id="JBGEWD010000013">
    <property type="protein sequence ID" value="MEY8001067.1"/>
    <property type="molecule type" value="Genomic_DNA"/>
</dbReference>
<dbReference type="Proteomes" id="UP001564657">
    <property type="component" value="Unassembled WGS sequence"/>
</dbReference>
<keyword evidence="5" id="KW-1185">Reference proteome</keyword>
<proteinExistence type="predicted"/>
<dbReference type="InterPro" id="IPR058038">
    <property type="entry name" value="BREX_BrxC_wHTH"/>
</dbReference>
<dbReference type="Pfam" id="PF25796">
    <property type="entry name" value="BREX_BrxC_4th"/>
    <property type="match status" value="1"/>
</dbReference>
<name>A0ABV4BQK4_9CLOT</name>
<evidence type="ECO:0000259" key="1">
    <source>
        <dbReference type="Pfam" id="PF25791"/>
    </source>
</evidence>
<sequence>MKIKDIFYKNIDRDIKGVIKIGRDYEGNVNQELDEYVVTGELLKHFSHFFNAYKNGITGNTDKIGVWISGFFGSGKSHFLKILSYLLENKTVGNRKAAEYFNDKIEDPQVMADIKLAGDTLTDVILFNIESKSDLGFKTNKDAIVKVFMRAFNDMQGFCGSIPWLADLERQMEIDGTYNKFKNAFREASGREWNDVREDFYYEEDSLIEALSKSTKMSCESARNWFREGEKNYSLSVEKFAGRVKKYIESKGENYHLVFLVDEIGQYIGNNYQLMLNLQTVVEDLGTECGGKAWIIVTSQQDIDTVTKASGNDFSKIQGRFNTRLSLSSANVSEVIKKRILKKNSRAYDTLKLLYNKKNSILKNLITFSADIPEKTPYRDYEDFIEVYPFVPYQFNLLQQVFISLGIHGVSGKHLIEGERSMLSSFQKAGVAYEDNEVGALIPFSAFYHALDDLWDSDVRNIMIYAEDNERLKPFDLEILKVLFMIKYLKKVPSTIENIATLMIESIDQDKIDLRNKIGISLKTLVKEAMVEKNGEEYVFLTYEEQIVNKKIRNINIDPGKIIQKVSQIIFEEIYRNKKYRYSARYIFGFNSIVDGRIFRGNQNIEIGIKVITPYFDHSAELTVQELKLMSFEENNLIIKLPGNAAFMEEMEEVLKIQEYLLQKCDTASTDRADGIDIRKSKEVIERRDRVRILLYDALENADMYVCSQKLDIKEKHPEDRINSGLKILVGSIYGKLNYINKYIDSSEDINAIFTESSMLMSVTEKNENKLAIQEINNYIERNTVRHVPIKMEAINSVYSKVPYGWNQLDIEGIVAKLFKMQEIRLKLNSEYIDISDGEVVKYITKKDYGDKIFLEKRRKIPVNQIKIARNLLKEFFGITDLSDDEDCLMRKFRDLSWNEVAKINELLTYYKQFEYPGENILLSGKKVLEKIKGINDPKEFYEKLQNLKDDLLGYEEDFVDVKKFFENQKDVFDKAVNVINIYRKNKTYLLNKRSTGLIEQIEKTIKSQKPYSKIHELPDLIDKFSLIFTELLESECEPVRTVIERDCKEVLNELNKYDFKEQFYGRFKNCFDDLMTRLDSSNSFYEVIAMKEESDRLKLRCFEAISGKLLIIRQKHTEDKDKTSKCNLKRIVNISAANILQGVKILESKEDIRNILDEIGRKLENELKEDIIIKLV</sequence>
<dbReference type="Pfam" id="PF25792">
    <property type="entry name" value="BREX_BrxC_helical"/>
    <property type="match status" value="1"/>
</dbReference>
<dbReference type="RefSeq" id="WP_369704965.1">
    <property type="nucleotide sequence ID" value="NZ_JBGEWD010000013.1"/>
</dbReference>
<evidence type="ECO:0000313" key="5">
    <source>
        <dbReference type="Proteomes" id="UP001564657"/>
    </source>
</evidence>
<evidence type="ECO:0000259" key="2">
    <source>
        <dbReference type="Pfam" id="PF25792"/>
    </source>
</evidence>
<feature type="domain" description="Probable ATP-binding protein BrxC winged helix-turn-helix" evidence="1">
    <location>
        <begin position="736"/>
        <end position="858"/>
    </location>
</feature>
<reference evidence="4 5" key="1">
    <citation type="submission" date="2024-08" db="EMBL/GenBank/DDBJ databases">
        <title>Clostridium lapicellarii sp. nov., and Clostridium renhuaiense sp. nov., two species isolated from the mud in a fermentation cellar used for producing sauce-flavour Chinese liquors.</title>
        <authorList>
            <person name="Yang F."/>
            <person name="Wang H."/>
            <person name="Chen L.Q."/>
            <person name="Zhou N."/>
            <person name="Lu J.J."/>
            <person name="Pu X.X."/>
            <person name="Wan B."/>
            <person name="Wang L."/>
            <person name="Liu S.J."/>
        </authorList>
    </citation>
    <scope>NUCLEOTIDE SEQUENCE [LARGE SCALE GENOMIC DNA]</scope>
    <source>
        <strain evidence="4 5">MT-5</strain>
    </source>
</reference>
<protein>
    <submittedName>
        <fullName evidence="4">BREX system P-loop protein BrxC</fullName>
    </submittedName>
</protein>
<feature type="domain" description="Probable ATP-binding protein BrxC alpha-helical" evidence="2">
    <location>
        <begin position="865"/>
        <end position="987"/>
    </location>
</feature>